<evidence type="ECO:0000313" key="2">
    <source>
        <dbReference type="Proteomes" id="UP000224460"/>
    </source>
</evidence>
<sequence>MVLDKVKGLLKLSQDEPLVTFTVGMVTDEVLNYCNLTSIPERLENVVAMMCFDVIKQSGLSLSEDKEDHVKSIREGDTTIQYVSTTEMIVERIKNPSFMFNYTAQLNTFRRLRR</sequence>
<keyword evidence="2" id="KW-1185">Reference proteome</keyword>
<proteinExistence type="predicted"/>
<reference evidence="1" key="1">
    <citation type="submission" date="2017-10" db="EMBL/GenBank/DDBJ databases">
        <title>Genome sequence of cellulolytic Lachnospiraceae bacterium XHS1971 isolated from hotspring sediment.</title>
        <authorList>
            <person name="Vasudevan G."/>
            <person name="Joshi A.J."/>
            <person name="Hivarkar S."/>
            <person name="Lanjekar V.B."/>
            <person name="Dhakephalkar P.K."/>
            <person name="Dagar S."/>
        </authorList>
    </citation>
    <scope>NUCLEOTIDE SEQUENCE</scope>
    <source>
        <strain evidence="1">XHS1971</strain>
    </source>
</reference>
<dbReference type="EMBL" id="PEDL01000001">
    <property type="protein sequence ID" value="PHV72180.1"/>
    <property type="molecule type" value="Genomic_DNA"/>
</dbReference>
<evidence type="ECO:0000313" key="1">
    <source>
        <dbReference type="EMBL" id="PHV72180.1"/>
    </source>
</evidence>
<gene>
    <name evidence="1" type="ORF">CS063_01515</name>
</gene>
<accession>A0AC61DFV3</accession>
<protein>
    <submittedName>
        <fullName evidence="1">Uncharacterized protein</fullName>
    </submittedName>
</protein>
<organism evidence="1 2">
    <name type="scientific">Sporanaerobium hydrogeniformans</name>
    <dbReference type="NCBI Taxonomy" id="3072179"/>
    <lineage>
        <taxon>Bacteria</taxon>
        <taxon>Bacillati</taxon>
        <taxon>Bacillota</taxon>
        <taxon>Clostridia</taxon>
        <taxon>Lachnospirales</taxon>
        <taxon>Lachnospiraceae</taxon>
        <taxon>Sporanaerobium</taxon>
    </lineage>
</organism>
<dbReference type="Proteomes" id="UP000224460">
    <property type="component" value="Unassembled WGS sequence"/>
</dbReference>
<comment type="caution">
    <text evidence="1">The sequence shown here is derived from an EMBL/GenBank/DDBJ whole genome shotgun (WGS) entry which is preliminary data.</text>
</comment>
<name>A0AC61DFV3_9FIRM</name>